<comment type="caution">
    <text evidence="2">The sequence shown here is derived from an EMBL/GenBank/DDBJ whole genome shotgun (WGS) entry which is preliminary data.</text>
</comment>
<evidence type="ECO:0000313" key="3">
    <source>
        <dbReference type="Proteomes" id="UP000023566"/>
    </source>
</evidence>
<dbReference type="SUPFAM" id="SSF53067">
    <property type="entry name" value="Actin-like ATPase domain"/>
    <property type="match status" value="2"/>
</dbReference>
<proteinExistence type="predicted"/>
<evidence type="ECO:0000259" key="1">
    <source>
        <dbReference type="Pfam" id="PF17989"/>
    </source>
</evidence>
<feature type="domain" description="Actin-like protein N-terminal" evidence="1">
    <location>
        <begin position="4"/>
        <end position="145"/>
    </location>
</feature>
<dbReference type="Pfam" id="PF17989">
    <property type="entry name" value="ALP_N"/>
    <property type="match status" value="1"/>
</dbReference>
<evidence type="ECO:0000313" key="2">
    <source>
        <dbReference type="EMBL" id="EZP77647.1"/>
    </source>
</evidence>
<dbReference type="InterPro" id="IPR043129">
    <property type="entry name" value="ATPase_NBD"/>
</dbReference>
<dbReference type="EMBL" id="AOTZ01000004">
    <property type="protein sequence ID" value="EZP77647.1"/>
    <property type="molecule type" value="Genomic_DNA"/>
</dbReference>
<dbReference type="Proteomes" id="UP000023566">
    <property type="component" value="Chromosome"/>
</dbReference>
<reference evidence="2 3" key="1">
    <citation type="journal article" date="2014" name="Appl. Microbiol. Biotechnol.">
        <title>Transformable facultative thermophile Geobacillus stearothermophilus NUB3621 as a host strain for metabolic engineering.</title>
        <authorList>
            <person name="Blanchard K."/>
            <person name="Robic S."/>
            <person name="Matsumura I."/>
        </authorList>
    </citation>
    <scope>NUCLEOTIDE SEQUENCE [LARGE SCALE GENOMIC DNA]</scope>
    <source>
        <strain evidence="2 3">NUB3621</strain>
    </source>
</reference>
<accession>A0ABC9VGE3</accession>
<dbReference type="Gene3D" id="3.30.420.40">
    <property type="match status" value="1"/>
</dbReference>
<organism evidence="2 3">
    <name type="scientific">Parageobacillus genomosp. 1</name>
    <dbReference type="NCBI Taxonomy" id="1295642"/>
    <lineage>
        <taxon>Bacteria</taxon>
        <taxon>Bacillati</taxon>
        <taxon>Bacillota</taxon>
        <taxon>Bacilli</taxon>
        <taxon>Bacillales</taxon>
        <taxon>Anoxybacillaceae</taxon>
        <taxon>Parageobacillus</taxon>
    </lineage>
</organism>
<protein>
    <recommendedName>
        <fullName evidence="1">Actin-like protein N-terminal domain-containing protein</fullName>
    </recommendedName>
</protein>
<sequence length="272" mass="29943">MIVGLDAGNSEVKVAGPLGLDKFCAAIGEYQERNLENNHGDGMVWEYNGRKGFAGTLALIESDFGGSIMGDSKAHDDAKMRVLLALHRYSNSTTYEIVVGQPISKHTPDEKAAIKNMLLGTHTLTVNGVTKTFTIAKCEVAAEGATAFLSNPTLGLHRIIDVGSATVNCATLLDMRYVNRDSETLPFGFNTIRNKDLHELARGIYSRMSKRWKKEDSVFLVGGIAEQLLAPIRAYFPHAQLLRPVLNNQYHAPIYANAVGFYTVGRNLYEHR</sequence>
<dbReference type="AlphaFoldDB" id="A0ABC9VGE3"/>
<dbReference type="CDD" id="cd10227">
    <property type="entry name" value="ASKHA_NBD_ParM-like"/>
    <property type="match status" value="1"/>
</dbReference>
<keyword evidence="3" id="KW-1185">Reference proteome</keyword>
<gene>
    <name evidence="2" type="ORF">H839_08439</name>
</gene>
<name>A0ABC9VGE3_9BACL</name>
<dbReference type="RefSeq" id="WP_043904732.1">
    <property type="nucleotide sequence ID" value="NZ_CM002692.1"/>
</dbReference>
<dbReference type="InterPro" id="IPR040607">
    <property type="entry name" value="ALP_N"/>
</dbReference>